<reference evidence="2 3" key="1">
    <citation type="submission" date="2019-11" db="EMBL/GenBank/DDBJ databases">
        <title>Whole-genome sequence of a Rhodoblastus acidophilus DSM 142.</title>
        <authorList>
            <person name="Kyndt J.A."/>
            <person name="Meyer T.E."/>
        </authorList>
    </citation>
    <scope>NUCLEOTIDE SEQUENCE [LARGE SCALE GENOMIC DNA]</scope>
    <source>
        <strain evidence="2 3">DSM 142</strain>
    </source>
</reference>
<dbReference type="InterPro" id="IPR029058">
    <property type="entry name" value="AB_hydrolase_fold"/>
</dbReference>
<gene>
    <name evidence="2" type="ORF">GJ654_14080</name>
</gene>
<dbReference type="PANTHER" id="PTHR36837:SF2">
    <property type="entry name" value="POLY(3-HYDROXYALKANOATE) POLYMERASE SUBUNIT PHAC"/>
    <property type="match status" value="1"/>
</dbReference>
<sequence>MRGGNPFAQEWAGLFLPGLAVAEASAQFVRQLAGGFAASTPAPAPDWASANEVVLKLRAARLRRFGEGEGRPILVCAPFALHGAQIADLHAGHSLMQTLRACGAPLYLIEWISAGPDEAGRGIDDYLCDLNVLIGELGEVDFVGICQGGWLGLMFAARFPGRLQKFVLAGAPVDIEAGDSKLSRLAQSTSLEMFRDVVRLGGGLALGAHADRIWPQPQAPEDVHRLLQSDEPYDSEEFAASAEAFRRWAACTLDLPGVYYLEVVENFYKSNALARGDFVALGKQINLSDIRSPLFLLAADQDEITAPAQTFACANLVGTPPEQIVSRMAEGGHLSLFLGTRNLRGAWADVVKWLRAA</sequence>
<dbReference type="Proteomes" id="UP000439113">
    <property type="component" value="Unassembled WGS sequence"/>
</dbReference>
<name>A0A6N8DTE9_RHOAC</name>
<accession>A0A6N8DTE9</accession>
<evidence type="ECO:0000313" key="3">
    <source>
        <dbReference type="Proteomes" id="UP000439113"/>
    </source>
</evidence>
<dbReference type="SUPFAM" id="SSF53474">
    <property type="entry name" value="alpha/beta-Hydrolases"/>
    <property type="match status" value="1"/>
</dbReference>
<feature type="domain" description="PHB de-polymerase C-terminal" evidence="1">
    <location>
        <begin position="250"/>
        <end position="341"/>
    </location>
</feature>
<dbReference type="InterPro" id="IPR051321">
    <property type="entry name" value="PHA/PHB_synthase"/>
</dbReference>
<proteinExistence type="predicted"/>
<dbReference type="GO" id="GO:0016787">
    <property type="term" value="F:hydrolase activity"/>
    <property type="evidence" value="ECO:0007669"/>
    <property type="project" value="UniProtKB-KW"/>
</dbReference>
<organism evidence="2 3">
    <name type="scientific">Rhodoblastus acidophilus</name>
    <name type="common">Rhodopseudomonas acidophila</name>
    <dbReference type="NCBI Taxonomy" id="1074"/>
    <lineage>
        <taxon>Bacteria</taxon>
        <taxon>Pseudomonadati</taxon>
        <taxon>Pseudomonadota</taxon>
        <taxon>Alphaproteobacteria</taxon>
        <taxon>Hyphomicrobiales</taxon>
        <taxon>Rhodoblastaceae</taxon>
        <taxon>Rhodoblastus</taxon>
    </lineage>
</organism>
<dbReference type="InterPro" id="IPR009656">
    <property type="entry name" value="PHB_depo_C"/>
</dbReference>
<dbReference type="OrthoDB" id="9767934at2"/>
<dbReference type="AlphaFoldDB" id="A0A6N8DTE9"/>
<comment type="caution">
    <text evidence="2">The sequence shown here is derived from an EMBL/GenBank/DDBJ whole genome shotgun (WGS) entry which is preliminary data.</text>
</comment>
<keyword evidence="2" id="KW-0378">Hydrolase</keyword>
<dbReference type="RefSeq" id="WP_155446803.1">
    <property type="nucleotide sequence ID" value="NZ_JAOQNR010000014.1"/>
</dbReference>
<dbReference type="PANTHER" id="PTHR36837">
    <property type="entry name" value="POLY(3-HYDROXYALKANOATE) POLYMERASE SUBUNIT PHAC"/>
    <property type="match status" value="1"/>
</dbReference>
<dbReference type="Gene3D" id="3.40.50.1820">
    <property type="entry name" value="alpha/beta hydrolase"/>
    <property type="match status" value="1"/>
</dbReference>
<evidence type="ECO:0000313" key="2">
    <source>
        <dbReference type="EMBL" id="MTV32114.1"/>
    </source>
</evidence>
<evidence type="ECO:0000259" key="1">
    <source>
        <dbReference type="Pfam" id="PF06850"/>
    </source>
</evidence>
<dbReference type="Pfam" id="PF06850">
    <property type="entry name" value="PHB_depo_C"/>
    <property type="match status" value="1"/>
</dbReference>
<dbReference type="EMBL" id="WNKS01000013">
    <property type="protein sequence ID" value="MTV32114.1"/>
    <property type="molecule type" value="Genomic_DNA"/>
</dbReference>
<protein>
    <submittedName>
        <fullName evidence="2">Alpha/beta fold hydrolase</fullName>
    </submittedName>
</protein>